<dbReference type="Gene3D" id="1.10.287.490">
    <property type="entry name" value="Helix hairpin bin"/>
    <property type="match status" value="1"/>
</dbReference>
<dbReference type="Gene3D" id="2.30.38.10">
    <property type="entry name" value="Luciferase, Domain 3"/>
    <property type="match status" value="1"/>
</dbReference>
<dbReference type="InterPro" id="IPR023214">
    <property type="entry name" value="HAD_sf"/>
</dbReference>
<dbReference type="Pfam" id="PF13193">
    <property type="entry name" value="AMP-binding_C"/>
    <property type="match status" value="2"/>
</dbReference>
<dbReference type="Gene3D" id="3.40.50.1000">
    <property type="entry name" value="HAD superfamily/HAD-like"/>
    <property type="match status" value="1"/>
</dbReference>
<dbReference type="InterPro" id="IPR042099">
    <property type="entry name" value="ANL_N_sf"/>
</dbReference>
<evidence type="ECO:0000256" key="3">
    <source>
        <dbReference type="ARBA" id="ARBA00022450"/>
    </source>
</evidence>
<dbReference type="Gene3D" id="3.30.300.30">
    <property type="match status" value="2"/>
</dbReference>
<dbReference type="NCBIfam" id="TIGR01733">
    <property type="entry name" value="AA-adenyl-dom"/>
    <property type="match status" value="1"/>
</dbReference>
<dbReference type="PROSITE" id="PS00012">
    <property type="entry name" value="PHOSPHOPANTETHEINE"/>
    <property type="match status" value="1"/>
</dbReference>
<dbReference type="InterPro" id="IPR000873">
    <property type="entry name" value="AMP-dep_synth/lig_dom"/>
</dbReference>
<keyword evidence="5" id="KW-0045">Antibiotic biosynthesis</keyword>
<keyword evidence="8" id="KW-1185">Reference proteome</keyword>
<comment type="cofactor">
    <cofactor evidence="1">
        <name>pantetheine 4'-phosphate</name>
        <dbReference type="ChEBI" id="CHEBI:47942"/>
    </cofactor>
</comment>
<dbReference type="NCBIfam" id="TIGR01686">
    <property type="entry name" value="FkbH"/>
    <property type="match status" value="1"/>
</dbReference>
<comment type="similarity">
    <text evidence="2">Belongs to the ATP-dependent AMP-binding enzyme family.</text>
</comment>
<dbReference type="RefSeq" id="WP_208017762.1">
    <property type="nucleotide sequence ID" value="NZ_JAGDQJ010000013.1"/>
</dbReference>
<dbReference type="InterPro" id="IPR029058">
    <property type="entry name" value="AB_hydrolase_fold"/>
</dbReference>
<dbReference type="InterPro" id="IPR009081">
    <property type="entry name" value="PP-bd_ACP"/>
</dbReference>
<name>A0ABS3NYM7_9BACI</name>
<dbReference type="EMBL" id="JAGDQJ010000013">
    <property type="protein sequence ID" value="MBO1625893.1"/>
    <property type="molecule type" value="Genomic_DNA"/>
</dbReference>
<organism evidence="7 8">
    <name type="scientific">Bacillus arachidis</name>
    <dbReference type="NCBI Taxonomy" id="2819290"/>
    <lineage>
        <taxon>Bacteria</taxon>
        <taxon>Bacillati</taxon>
        <taxon>Bacillota</taxon>
        <taxon>Bacilli</taxon>
        <taxon>Bacillales</taxon>
        <taxon>Bacillaceae</taxon>
        <taxon>Bacillus</taxon>
    </lineage>
</organism>
<feature type="domain" description="Carrier" evidence="6">
    <location>
        <begin position="1006"/>
        <end position="1081"/>
    </location>
</feature>
<accession>A0ABS3NYM7</accession>
<keyword evidence="3" id="KW-0596">Phosphopantetheine</keyword>
<reference evidence="7 8" key="1">
    <citation type="submission" date="2021-03" db="EMBL/GenBank/DDBJ databases">
        <title>Identification of novel Bacillus strains.</title>
        <authorList>
            <person name="Xiao Z."/>
            <person name="Li Y."/>
            <person name="Shen J."/>
        </authorList>
    </citation>
    <scope>NUCLEOTIDE SEQUENCE [LARGE SCALE GENOMIC DNA]</scope>
    <source>
        <strain evidence="7 8">SY8</strain>
    </source>
</reference>
<evidence type="ECO:0000256" key="5">
    <source>
        <dbReference type="ARBA" id="ARBA00023194"/>
    </source>
</evidence>
<dbReference type="Pfam" id="PF00501">
    <property type="entry name" value="AMP-binding"/>
    <property type="match status" value="2"/>
</dbReference>
<dbReference type="Gene3D" id="1.10.1200.10">
    <property type="entry name" value="ACP-like"/>
    <property type="match status" value="3"/>
</dbReference>
<dbReference type="PROSITE" id="PS00455">
    <property type="entry name" value="AMP_BINDING"/>
    <property type="match status" value="2"/>
</dbReference>
<feature type="domain" description="Carrier" evidence="6">
    <location>
        <begin position="2392"/>
        <end position="2467"/>
    </location>
</feature>
<dbReference type="SUPFAM" id="SSF56801">
    <property type="entry name" value="Acetyl-CoA synthetase-like"/>
    <property type="match status" value="2"/>
</dbReference>
<dbReference type="Gene3D" id="3.30.559.10">
    <property type="entry name" value="Chloramphenicol acetyltransferase-like domain"/>
    <property type="match status" value="3"/>
</dbReference>
<dbReference type="Gene3D" id="3.40.50.12780">
    <property type="entry name" value="N-terminal domain of ligase-like"/>
    <property type="match status" value="1"/>
</dbReference>
<dbReference type="InterPro" id="IPR010033">
    <property type="entry name" value="HAD_SF_ppase_IIIC"/>
</dbReference>
<dbReference type="Gene3D" id="3.30.559.30">
    <property type="entry name" value="Nonribosomal peptide synthetase, condensation domain"/>
    <property type="match status" value="3"/>
</dbReference>
<dbReference type="SUPFAM" id="SSF54593">
    <property type="entry name" value="Glyoxalase/Bleomycin resistance protein/Dihydroxybiphenyl dioxygenase"/>
    <property type="match status" value="1"/>
</dbReference>
<evidence type="ECO:0000313" key="8">
    <source>
        <dbReference type="Proteomes" id="UP000677611"/>
    </source>
</evidence>
<dbReference type="Gene3D" id="3.40.50.980">
    <property type="match status" value="2"/>
</dbReference>
<dbReference type="Pfam" id="PF00975">
    <property type="entry name" value="Thioesterase"/>
    <property type="match status" value="1"/>
</dbReference>
<dbReference type="InterPro" id="IPR001031">
    <property type="entry name" value="Thioesterase"/>
</dbReference>
<dbReference type="NCBIfam" id="TIGR01681">
    <property type="entry name" value="HAD-SF-IIIC"/>
    <property type="match status" value="1"/>
</dbReference>
<proteinExistence type="inferred from homology"/>
<dbReference type="InterPro" id="IPR020806">
    <property type="entry name" value="PKS_PP-bd"/>
</dbReference>
<dbReference type="SUPFAM" id="SSF56784">
    <property type="entry name" value="HAD-like"/>
    <property type="match status" value="1"/>
</dbReference>
<evidence type="ECO:0000256" key="4">
    <source>
        <dbReference type="ARBA" id="ARBA00022553"/>
    </source>
</evidence>
<dbReference type="InterPro" id="IPR010037">
    <property type="entry name" value="FkbH_domain"/>
</dbReference>
<evidence type="ECO:0000313" key="7">
    <source>
        <dbReference type="EMBL" id="MBO1625893.1"/>
    </source>
</evidence>
<dbReference type="SMART" id="SM00823">
    <property type="entry name" value="PKS_PP"/>
    <property type="match status" value="2"/>
</dbReference>
<dbReference type="InterPro" id="IPR036736">
    <property type="entry name" value="ACP-like_sf"/>
</dbReference>
<dbReference type="InterPro" id="IPR036412">
    <property type="entry name" value="HAD-like_sf"/>
</dbReference>
<dbReference type="Proteomes" id="UP000677611">
    <property type="component" value="Unassembled WGS sequence"/>
</dbReference>
<dbReference type="InterPro" id="IPR001242">
    <property type="entry name" value="Condensation_dom"/>
</dbReference>
<dbReference type="CDD" id="cd05930">
    <property type="entry name" value="A_NRPS"/>
    <property type="match status" value="2"/>
</dbReference>
<dbReference type="Gene3D" id="3.10.180.10">
    <property type="entry name" value="2,3-Dihydroxybiphenyl 1,2-Dioxygenase, domain 1"/>
    <property type="match status" value="1"/>
</dbReference>
<dbReference type="Pfam" id="PF00550">
    <property type="entry name" value="PP-binding"/>
    <property type="match status" value="3"/>
</dbReference>
<dbReference type="InterPro" id="IPR029068">
    <property type="entry name" value="Glyas_Bleomycin-R_OHBP_Dase"/>
</dbReference>
<dbReference type="SUPFAM" id="SSF53474">
    <property type="entry name" value="alpha/beta-Hydrolases"/>
    <property type="match status" value="1"/>
</dbReference>
<dbReference type="InterPro" id="IPR020845">
    <property type="entry name" value="AMP-binding_CS"/>
</dbReference>
<dbReference type="SUPFAM" id="SSF52777">
    <property type="entry name" value="CoA-dependent acyltransferases"/>
    <property type="match status" value="6"/>
</dbReference>
<evidence type="ECO:0000256" key="2">
    <source>
        <dbReference type="ARBA" id="ARBA00006432"/>
    </source>
</evidence>
<dbReference type="InterPro" id="IPR010071">
    <property type="entry name" value="AA_adenyl_dom"/>
</dbReference>
<dbReference type="NCBIfam" id="NF003417">
    <property type="entry name" value="PRK04813.1"/>
    <property type="match status" value="2"/>
</dbReference>
<dbReference type="PANTHER" id="PTHR45527">
    <property type="entry name" value="NONRIBOSOMAL PEPTIDE SYNTHETASE"/>
    <property type="match status" value="1"/>
</dbReference>
<dbReference type="InterPro" id="IPR045851">
    <property type="entry name" value="AMP-bd_C_sf"/>
</dbReference>
<dbReference type="Pfam" id="PF13669">
    <property type="entry name" value="Glyoxalase_4"/>
    <property type="match status" value="1"/>
</dbReference>
<comment type="caution">
    <text evidence="7">The sequence shown here is derived from an EMBL/GenBank/DDBJ whole genome shotgun (WGS) entry which is preliminary data.</text>
</comment>
<dbReference type="InterPro" id="IPR025110">
    <property type="entry name" value="AMP-bd_C"/>
</dbReference>
<dbReference type="InterPro" id="IPR036514">
    <property type="entry name" value="SGNH_hydro_sf"/>
</dbReference>
<evidence type="ECO:0000259" key="6">
    <source>
        <dbReference type="PROSITE" id="PS50075"/>
    </source>
</evidence>
<dbReference type="SUPFAM" id="SSF47336">
    <property type="entry name" value="ACP-like"/>
    <property type="match status" value="3"/>
</dbReference>
<dbReference type="Gene3D" id="3.40.50.1110">
    <property type="entry name" value="SGNH hydrolase"/>
    <property type="match status" value="1"/>
</dbReference>
<dbReference type="InterPro" id="IPR006162">
    <property type="entry name" value="Ppantetheine_attach_site"/>
</dbReference>
<gene>
    <name evidence="7" type="ORF">J4P90_11685</name>
</gene>
<protein>
    <submittedName>
        <fullName evidence="7">Amino acid adenylation domain-containing protein</fullName>
    </submittedName>
</protein>
<dbReference type="PANTHER" id="PTHR45527:SF1">
    <property type="entry name" value="FATTY ACID SYNTHASE"/>
    <property type="match status" value="1"/>
</dbReference>
<keyword evidence="4" id="KW-0597">Phosphoprotein</keyword>
<dbReference type="InterPro" id="IPR023213">
    <property type="entry name" value="CAT-like_dom_sf"/>
</dbReference>
<dbReference type="Gene3D" id="3.40.50.1820">
    <property type="entry name" value="alpha/beta hydrolase"/>
    <property type="match status" value="1"/>
</dbReference>
<sequence>MTNSSLSNNKLKLLNALKGGNKRVSINSLPERPSHFEHIPLSSEQKRMWIFWEDDPQSTVFHLMDFFKISGDINLEKLEEAVSATASSFEAFKMNFVKNNDNPEIRLSTEGKVTFSVIKPSTNINSLVLCKNLCEEPFDLEAGPLARVILVNDGSKGFTMGISFHHIISDGWSINIFLEEIMKYYYGLNTGAKPNRNFVDYLFYKQNESYKEALNKDMEYWESKLVEPINPIRFPGLLHNTGTLSFKSRLNSLKLSPEANVKINNFCKEHAITPYQYFLAAFYIMYHKFTGSEKICVGTPTAGRLFPELEREVGYFTNTLPIVIEGNKDIEVKDLLHSVKDTCLTVFRHQNAGLNEIIANRKAFFNDRNYELFNGLFSFNNFPEVKTKNLEFDITPLKNKAEESQVDFTLSISEKSTEYYIDFHYRQDFLEEESAHYILNTFEKVLMEMMESLDTSIGEVKIFNTSQLEEVVNKIHIHPHSERPLIPVQRLFERQAEKTPLATAVVHNNQSITYEELNEKASGISALLLERKFQKEEVCAVYMDRGVNFIASIYGILKARGKFVLIDPKYPIERVRMMLEISGAKTILTSDCYENLCLNTFDEKQVLNLDTVNFRDYKYDQYLVSNYQLEENMGAYIIFTSGTTGAPKGIHGTHLGLLNHNYDTVEEFNLTSSDTSIHFSALGFDATLEEIMPVLTIGGTVIVRNEEAMESFVDFNSFIEDHKISVIGIPAAYWEKWVIFLTSENIDLPNCIRIITLSGQRISPKVLGLWNKLTNGESPELINTYGPSEVSITTTTSTYKGEKNSIIDREFSMGHAWRNYKLRVLDDKLEDVGPLSIGELYIGGIGVTFGYYNNVDLTEKSFIYLTDETGKKEKYFKTGDHVSMLPDGNLVFIGRKDSQVKIRGNRVEIGEIKNVLDRHDDVIESVVTVEKDAFDENFIIAYVKGDFPQNNLSHLKFHLESYLPSFMVPKFFVAIEEVPLTVNGKVDYQKLSTIDRENEPITVSEKPGTILEKELLTIFQDILNNNDIGIDSNFFEYGGDSLKSINLISKINTKYGIKLKISEVFTSPSVRTLALKLEAADVVHNFNKNNTIIPYDLKAVRMTPIQKQIYVVQSKDKQNTSYNMPMSQILYKKLDKVKMEESVNELVQANEILRTVFTEENGEFVQKVKENIQITIEEYNCESTKVNEMLKNLIQPFNLEKGPLFRCALINLENGRQAIFFDFHHIICDGTSLVTFFKNLFERYNGGVIDVPNVQYKDYAHWLNQELEKGSFRNQELFWKEYVSKEYFELDLPIERNRSITKQSIGKTLEFSIDKKAVNRIKNFLNLPAITDHFILFATFSAVINRLSNSEKFFIGSLISGRDDDQIENMIGLFMNYLPIKLNFNEKLSFKDLIINTTNDLLMCYENHNVPFSHIVEQSEWSGEFNRNPLFDTMFIFHNEVPPAQMSSELFQGEELSIEHGNNKLDLKVDVFPREEQFKFLVEYDSALFSEHTLQVFVDLYHNFLNVEEAELDVALVRVAPLSTENSLLLSSKRKANMVEVPVYISSSFTFDNVADSISFWSKNFAVNPNITFGPYNQVFQELYDPESSMNQNDGVTFVCQRAEDWIRDLDDEKEQLEIIKSLGQKYIEAIKSAKPRGKLNVVLLPISNYELSEDLINEINHIYGTICDQLKELPSVRILDLTKIENEYEILDMFDETTDDIAHIPYTDTAFTSIGMCLAREIVSFYQKKFKVIAVDCDNTLWNGVCGEDGPTGVKIEDSHRHLQQFLLDLKNKGFLLVLCTKNNEKDVLDTFKQNREMVLKQEDFVAWRINWSRKSDNLLSMAKELNLGIDSFIFLDDSHMECLEVMNNLPSVHTIQVPEPHSLIVPLLKNSWAFDIQLSVSNEGNRSELYRAEKERKKVYESKESTEDFLKLLNLEMSFHKMKPEELARVSQLTYRTNQFNLTTMRRSEAEILKLNHENIRVIKLRDKFGDYGLVGVVFFEVKEDELFIDTFLLSCRALGRNVEFAAMECLKKLAKELKLKRVSGKFIPTEKNKPIQSFLNQLTDLQQDSSFLLDAEENLSSNFINVFYEQDFPEEVKNENKTNQFMYNHIGISVWNIESKIMEFESIGYKCIKKVYDPIQKAELALLEHKSAPTLELISSTGPDSRVNSFLESRGESPYHICFEINNLNEIPTILKENNLTQIEEVTKPEPAILFDNARVQFYSVPGFGLIEFLEVGSVQQNVSKEKAMLLLSTADPNVLSQFLFALGGKEQRNATGAFKSLIIKKYSFEIISKKNVKGNNFGNIHVISPSFHLGNFETNTVSKEMIGLHASSSQYKFYNNWDYLGYEFEKDVDLLRLSDWEINIPKFESLLHRKYYLPLIYSNNRLQHEFFSQSILNKKSRSNTQLRKPENSIQEKLLEIWKEELLVNEMSIDDSFFDLGGHSLKAVSLLKEINDKMNSSLLLSDIFRLKTIEMISKEIESKELEVISSEPIQENIWYQTSTSQKRMYLLHSMEPESLAYNLPVIIKFEGDFNREKFEKSLSFIANNNSVFRTIFKSDNHSVQQKVIEHVSVPIQILEKRKDINSSFKEFIKPFNLEEGPLIRVGHLKDSDVNYVIFDFHHIVMDGLSIVSFLEDLYQHYYSGDYEKQKYEYIHYALLENQYLTEGKFEDAKSFWNSKFKNGVAKLDLPYDYKRPQESSYKGSSIKDNFLYKREDVSELCRKLEITPYTFFLTGFYILLNKYSNSKEVIVGSPFSNRLRAEFSDLYGVFINTLPLNYSLDARKNVKDTLKEVFSEIEKVLEHQHFPYELILEELNVDRALNRNPLFDILFSFNDFDNQGLDDKVKGYSIMDNGDNTTLMDLELVVMPNDEFYQLKFIYSTDLFKENTITRMIDHYKTILNFMMNNCQESLSNLSITSAIEERQLEQFTDHHLQLPEYTVPEIVMQQAEKNPLKPAIVFEDETWSYEKLYHMSNRIAISLREANMPKESIVAIMMDRSPWMVASILGAWSAGLAYLPIELDIPSDRMNDILKQADCRTILTVSNDDTSLEVKDINANVIKVDEIPVKDLEKERFNMDIDSRQLAYVIFTSGSTGKPKGAMVEHLGMLNHIMAKIELLSCNEDSVVVQNASHCFDISVFQFFMALCTGGTTRIIKKSEQQNLKYFINVLNNEKVTHLEVVPSYLNILADYLNEFDLKLNDLRFLLVTGEPVKTATLTKWFEHHIIPVVNAYGPTEASDDIAHHIMYEAPKEDPVPIGKPIVNSSLYILDEELQKRPVGLKGEIYVAGICVGKGYINDQAKTEVSFIQNPYSKSSHDRVLYKTGDIGRWREDGTIEFFGRKDYQIKIRGYRIELGEIEHTLSEHPLVSDAVVKVQSINNEQLLVGYVQSRHADTLELKRDIQRFLNEKLPYYMVPDFLEVLQKLPLNSNGKVDRHSLQEVTINSSKEELVTENEKKVAQLVRKILKLEDMMIYRSDNVFSLGANSLTIISLIANLERETGRLLTFREIVLEPTIMGIAKSLKTDNSDVVPVTTFNITDEYNLFSFPPIAGWGLIYNDIPKYMKSGNLHLFDFIEDQDRIEKYAEYIYNMSNQKEWILMGYSAGGNLALEVAAYLERVYSSNGKVIMFDSRTQIQHQTSEDEIIKEVNEDINNGLNQVSELANWINDNPNMIDVAYNKRLAFANYFYNEQNMRSIYSEVYWVSQDSYDESAEKEKVIAQWKDILGKDTLNINQGFGSHSDMFFEPYMKDNINLLLNIIKSSKKSLLV</sequence>
<dbReference type="Pfam" id="PF00668">
    <property type="entry name" value="Condensation"/>
    <property type="match status" value="3"/>
</dbReference>
<feature type="domain" description="Carrier" evidence="6">
    <location>
        <begin position="3429"/>
        <end position="3506"/>
    </location>
</feature>
<evidence type="ECO:0000256" key="1">
    <source>
        <dbReference type="ARBA" id="ARBA00001957"/>
    </source>
</evidence>
<dbReference type="PROSITE" id="PS50075">
    <property type="entry name" value="CARRIER"/>
    <property type="match status" value="3"/>
</dbReference>